<comment type="subcellular location">
    <subcellularLocation>
        <location evidence="8">Nucleus</location>
    </subcellularLocation>
</comment>
<evidence type="ECO:0000313" key="12">
    <source>
        <dbReference type="Proteomes" id="UP000011096"/>
    </source>
</evidence>
<proteinExistence type="inferred from homology"/>
<dbReference type="EMBL" id="ANPB02000002">
    <property type="protein sequence ID" value="KAF4488460.1"/>
    <property type="molecule type" value="Genomic_DNA"/>
</dbReference>
<dbReference type="FunCoup" id="A0A7J6JEC1">
    <property type="interactions" value="401"/>
</dbReference>
<dbReference type="RefSeq" id="XP_031888650.1">
    <property type="nucleotide sequence ID" value="XM_032031715.1"/>
</dbReference>
<keyword evidence="3 8" id="KW-0227">DNA damage</keyword>
<keyword evidence="2 8" id="KW-0255">Endonuclease</keyword>
<dbReference type="GO" id="GO:0033557">
    <property type="term" value="C:Slx1-Slx4 complex"/>
    <property type="evidence" value="ECO:0007669"/>
    <property type="project" value="UniProtKB-UniRule"/>
</dbReference>
<dbReference type="GO" id="GO:0008821">
    <property type="term" value="F:crossover junction DNA endonuclease activity"/>
    <property type="evidence" value="ECO:0007669"/>
    <property type="project" value="TreeGrafter"/>
</dbReference>
<dbReference type="HAMAP" id="MF_03100">
    <property type="entry name" value="Endonuc_su_Slx1"/>
    <property type="match status" value="1"/>
</dbReference>
<dbReference type="InterPro" id="IPR048749">
    <property type="entry name" value="SLX1_C"/>
</dbReference>
<keyword evidence="12" id="KW-1185">Reference proteome</keyword>
<comment type="caution">
    <text evidence="11">The sequence shown here is derived from an EMBL/GenBank/DDBJ whole genome shotgun (WGS) entry which is preliminary data.</text>
</comment>
<dbReference type="Gene3D" id="3.40.1440.10">
    <property type="entry name" value="GIY-YIG endonuclease"/>
    <property type="match status" value="1"/>
</dbReference>
<dbReference type="InParanoid" id="A0A7J6JEC1"/>
<dbReference type="Pfam" id="PF21202">
    <property type="entry name" value="SLX1_C"/>
    <property type="match status" value="1"/>
</dbReference>
<organism evidence="11 12">
    <name type="scientific">Colletotrichum fructicola (strain Nara gc5)</name>
    <name type="common">Anthracnose fungus</name>
    <name type="synonym">Colletotrichum gloeosporioides (strain Nara gc5)</name>
    <dbReference type="NCBI Taxonomy" id="1213859"/>
    <lineage>
        <taxon>Eukaryota</taxon>
        <taxon>Fungi</taxon>
        <taxon>Dikarya</taxon>
        <taxon>Ascomycota</taxon>
        <taxon>Pezizomycotina</taxon>
        <taxon>Sordariomycetes</taxon>
        <taxon>Hypocreomycetidae</taxon>
        <taxon>Glomerellales</taxon>
        <taxon>Glomerellaceae</taxon>
        <taxon>Colletotrichum</taxon>
        <taxon>Colletotrichum gloeosporioides species complex</taxon>
    </lineage>
</organism>
<dbReference type="GO" id="GO:0000724">
    <property type="term" value="P:double-strand break repair via homologous recombination"/>
    <property type="evidence" value="ECO:0007669"/>
    <property type="project" value="TreeGrafter"/>
</dbReference>
<dbReference type="PANTHER" id="PTHR20208">
    <property type="entry name" value="STRUCTURE-SPECIFIC ENDONUCLEASE SUBUNIT SLX1"/>
    <property type="match status" value="1"/>
</dbReference>
<keyword evidence="5 8" id="KW-0233">DNA recombination</keyword>
<comment type="similarity">
    <text evidence="8">Belongs to the SLX1 family.</text>
</comment>
<comment type="function">
    <text evidence="8">Catalytic subunit of the SLX1-SLX4 structure-specific endonuclease that resolves DNA secondary structures generated during DNA repair and recombination. Has endonuclease activity towards branched DNA substrates, introducing single-strand cuts in duplex DNA close to junctions with ss-DNA.</text>
</comment>
<dbReference type="GeneID" id="43615769"/>
<keyword evidence="1 8" id="KW-0540">Nuclease</keyword>
<protein>
    <submittedName>
        <fullName evidence="11">Structure-specific endonuclease subunit SLX1</fullName>
    </submittedName>
</protein>
<dbReference type="Proteomes" id="UP000011096">
    <property type="component" value="Unassembled WGS sequence"/>
</dbReference>
<dbReference type="GO" id="GO:0017108">
    <property type="term" value="F:5'-flap endonuclease activity"/>
    <property type="evidence" value="ECO:0007669"/>
    <property type="project" value="InterPro"/>
</dbReference>
<reference evidence="11 12" key="1">
    <citation type="submission" date="2012-08" db="EMBL/GenBank/DDBJ databases">
        <authorList>
            <person name="Gan P.H.P."/>
            <person name="Ikeda K."/>
            <person name="Irieda H."/>
            <person name="Narusaka M."/>
            <person name="O'Connell R.J."/>
            <person name="Narusaka Y."/>
            <person name="Takano Y."/>
            <person name="Kubo Y."/>
            <person name="Shirasu K."/>
        </authorList>
    </citation>
    <scope>NUCLEOTIDE SEQUENCE [LARGE SCALE GENOMIC DNA]</scope>
    <source>
        <strain evidence="11 12">Nara gc5</strain>
    </source>
</reference>
<evidence type="ECO:0000256" key="6">
    <source>
        <dbReference type="ARBA" id="ARBA00023204"/>
    </source>
</evidence>
<dbReference type="InterPro" id="IPR035901">
    <property type="entry name" value="GIY-YIG_endonuc_sf"/>
</dbReference>
<reference evidence="11 12" key="2">
    <citation type="submission" date="2020-04" db="EMBL/GenBank/DDBJ databases">
        <title>Genome sequencing and assembly of multiple isolates from the Colletotrichum gloeosporioides species complex.</title>
        <authorList>
            <person name="Gan P."/>
            <person name="Shirasu K."/>
        </authorList>
    </citation>
    <scope>NUCLEOTIDE SEQUENCE [LARGE SCALE GENOMIC DNA]</scope>
    <source>
        <strain evidence="11 12">Nara gc5</strain>
    </source>
</reference>
<evidence type="ECO:0000256" key="2">
    <source>
        <dbReference type="ARBA" id="ARBA00022759"/>
    </source>
</evidence>
<dbReference type="InterPro" id="IPR050381">
    <property type="entry name" value="SLX1_endonuclease"/>
</dbReference>
<keyword evidence="6 8" id="KW-0234">DNA repair</keyword>
<evidence type="ECO:0000256" key="9">
    <source>
        <dbReference type="SAM" id="MobiDB-lite"/>
    </source>
</evidence>
<comment type="subunit">
    <text evidence="8">Forms a heterodimer with SLX4.</text>
</comment>
<accession>A0A7J6JEC1</accession>
<keyword evidence="4 8" id="KW-0378">Hydrolase</keyword>
<comment type="caution">
    <text evidence="8">Lacks conserved residue(s) required for the propagation of feature annotation.</text>
</comment>
<dbReference type="PANTHER" id="PTHR20208:SF10">
    <property type="entry name" value="STRUCTURE-SPECIFIC ENDONUCLEASE SUBUNIT SLX1"/>
    <property type="match status" value="1"/>
</dbReference>
<evidence type="ECO:0000259" key="10">
    <source>
        <dbReference type="PROSITE" id="PS50164"/>
    </source>
</evidence>
<evidence type="ECO:0000256" key="1">
    <source>
        <dbReference type="ARBA" id="ARBA00022722"/>
    </source>
</evidence>
<gene>
    <name evidence="11" type="primary">SLX1</name>
    <name evidence="11" type="ORF">CGGC5_v002830</name>
</gene>
<dbReference type="CDD" id="cd10455">
    <property type="entry name" value="GIY-YIG_SLX1"/>
    <property type="match status" value="1"/>
</dbReference>
<keyword evidence="7 8" id="KW-0539">Nucleus</keyword>
<evidence type="ECO:0000256" key="3">
    <source>
        <dbReference type="ARBA" id="ARBA00022763"/>
    </source>
</evidence>
<dbReference type="Pfam" id="PF01541">
    <property type="entry name" value="GIY-YIG"/>
    <property type="match status" value="1"/>
</dbReference>
<evidence type="ECO:0000256" key="8">
    <source>
        <dbReference type="HAMAP-Rule" id="MF_03100"/>
    </source>
</evidence>
<dbReference type="OrthoDB" id="24645at2759"/>
<sequence>MPVQSKPIPALYTVYILRSTVRHASLYIGSTPNPPRRLKQHNGEARGGAARTSRLSLRPWEMVGLVSGFPGSIAALKFEWALTNPHLSLHIPSASRIAVSTGVKKNGHPRRPRASLVSILSNLQLLLSVPSFCRWPLKVHFFARDVYSAWQTAAAASTQPLRNSLPVVTDFGPAPTASSDEEPVPWGIHALPLDHAPMKEYVEKGQSMTSFEREGSCVICKEDLPHGEGLVAICPNDGCEGAGHLSCWGRHFLRREEGALQAIVPIQGRCPQCRGEVRWIDMMKELTLRERGTKEIEALLKKKRKRAKKA</sequence>
<evidence type="ECO:0000313" key="11">
    <source>
        <dbReference type="EMBL" id="KAF4488460.1"/>
    </source>
</evidence>
<dbReference type="Gene3D" id="3.30.40.10">
    <property type="entry name" value="Zinc/RING finger domain, C3HC4 (zinc finger)"/>
    <property type="match status" value="1"/>
</dbReference>
<feature type="domain" description="GIY-YIG" evidence="10">
    <location>
        <begin position="10"/>
        <end position="92"/>
    </location>
</feature>
<evidence type="ECO:0000256" key="7">
    <source>
        <dbReference type="ARBA" id="ARBA00023242"/>
    </source>
</evidence>
<dbReference type="InterPro" id="IPR013083">
    <property type="entry name" value="Znf_RING/FYVE/PHD"/>
</dbReference>
<comment type="cofactor">
    <cofactor evidence="8">
        <name>a divalent metal cation</name>
        <dbReference type="ChEBI" id="CHEBI:60240"/>
    </cofactor>
</comment>
<dbReference type="InterPro" id="IPR000305">
    <property type="entry name" value="GIY-YIG_endonuc"/>
</dbReference>
<feature type="region of interest" description="Disordered" evidence="9">
    <location>
        <begin position="28"/>
        <end position="50"/>
    </location>
</feature>
<name>A0A7J6JEC1_COLFN</name>
<dbReference type="AlphaFoldDB" id="A0A7J6JEC1"/>
<dbReference type="PROSITE" id="PS50164">
    <property type="entry name" value="GIY_YIG"/>
    <property type="match status" value="1"/>
</dbReference>
<dbReference type="InterPro" id="IPR027520">
    <property type="entry name" value="Slx1"/>
</dbReference>
<evidence type="ECO:0000256" key="4">
    <source>
        <dbReference type="ARBA" id="ARBA00022801"/>
    </source>
</evidence>
<evidence type="ECO:0000256" key="5">
    <source>
        <dbReference type="ARBA" id="ARBA00023172"/>
    </source>
</evidence>